<gene>
    <name evidence="1" type="ORF">KUDE01_002605</name>
</gene>
<keyword evidence="2" id="KW-1185">Reference proteome</keyword>
<protein>
    <submittedName>
        <fullName evidence="1">Glycerol kinase</fullName>
    </submittedName>
</protein>
<keyword evidence="1" id="KW-0808">Transferase</keyword>
<sequence length="98" mass="11063">MYLLRDPVSQLDMTDRPVCCIVSSYVLLPSRLMFIPKLLRQEYKAGSTDSDFGQISRLLLMTGSKYPSSHSGLCLNGLLRRLPLYPSSLVTLYFQTKG</sequence>
<evidence type="ECO:0000313" key="2">
    <source>
        <dbReference type="Proteomes" id="UP001228049"/>
    </source>
</evidence>
<comment type="caution">
    <text evidence="1">The sequence shown here is derived from an EMBL/GenBank/DDBJ whole genome shotgun (WGS) entry which is preliminary data.</text>
</comment>
<reference evidence="1" key="1">
    <citation type="submission" date="2023-04" db="EMBL/GenBank/DDBJ databases">
        <title>Chromosome-level genome of Chaenocephalus aceratus.</title>
        <authorList>
            <person name="Park H."/>
        </authorList>
    </citation>
    <scope>NUCLEOTIDE SEQUENCE</scope>
    <source>
        <strain evidence="1">DE</strain>
        <tissue evidence="1">Muscle</tissue>
    </source>
</reference>
<proteinExistence type="predicted"/>
<evidence type="ECO:0000313" key="1">
    <source>
        <dbReference type="EMBL" id="KAK1877290.1"/>
    </source>
</evidence>
<dbReference type="EMBL" id="JASDAP010000027">
    <property type="protein sequence ID" value="KAK1877290.1"/>
    <property type="molecule type" value="Genomic_DNA"/>
</dbReference>
<keyword evidence="1" id="KW-0418">Kinase</keyword>
<accession>A0AAD9B4X9</accession>
<organism evidence="1 2">
    <name type="scientific">Dissostichus eleginoides</name>
    <name type="common">Patagonian toothfish</name>
    <name type="synonym">Dissostichus amissus</name>
    <dbReference type="NCBI Taxonomy" id="100907"/>
    <lineage>
        <taxon>Eukaryota</taxon>
        <taxon>Metazoa</taxon>
        <taxon>Chordata</taxon>
        <taxon>Craniata</taxon>
        <taxon>Vertebrata</taxon>
        <taxon>Euteleostomi</taxon>
        <taxon>Actinopterygii</taxon>
        <taxon>Neopterygii</taxon>
        <taxon>Teleostei</taxon>
        <taxon>Neoteleostei</taxon>
        <taxon>Acanthomorphata</taxon>
        <taxon>Eupercaria</taxon>
        <taxon>Perciformes</taxon>
        <taxon>Notothenioidei</taxon>
        <taxon>Nototheniidae</taxon>
        <taxon>Dissostichus</taxon>
    </lineage>
</organism>
<dbReference type="AlphaFoldDB" id="A0AAD9B4X9"/>
<dbReference type="Proteomes" id="UP001228049">
    <property type="component" value="Unassembled WGS sequence"/>
</dbReference>
<name>A0AAD9B4X9_DISEL</name>
<dbReference type="GO" id="GO:0016301">
    <property type="term" value="F:kinase activity"/>
    <property type="evidence" value="ECO:0007669"/>
    <property type="project" value="UniProtKB-KW"/>
</dbReference>